<gene>
    <name evidence="1" type="ORF">RJN63_12390</name>
</gene>
<evidence type="ECO:0000313" key="1">
    <source>
        <dbReference type="EMBL" id="MDT0337634.1"/>
    </source>
</evidence>
<dbReference type="AlphaFoldDB" id="A0AAE4GAY7"/>
<proteinExistence type="predicted"/>
<sequence length="66" mass="7762">MRKLSSHQVVRISSWIDAIEAKQRVRRRCALKAAEMGKRAQAMYWSNWAMRAESVVARMRMRINAL</sequence>
<accession>A0AAE4GAY7</accession>
<protein>
    <submittedName>
        <fullName evidence="1">Uncharacterized protein</fullName>
    </submittedName>
</protein>
<dbReference type="EMBL" id="JAVRAA010000005">
    <property type="protein sequence ID" value="MDT0337634.1"/>
    <property type="molecule type" value="Genomic_DNA"/>
</dbReference>
<organism evidence="1">
    <name type="scientific">Herbaspirillum huttiense subsp. nephrolepidis</name>
    <dbReference type="NCBI Taxonomy" id="3075126"/>
    <lineage>
        <taxon>Bacteria</taxon>
        <taxon>Pseudomonadati</taxon>
        <taxon>Pseudomonadota</taxon>
        <taxon>Betaproteobacteria</taxon>
        <taxon>Burkholderiales</taxon>
        <taxon>Oxalobacteraceae</taxon>
        <taxon>Herbaspirillum</taxon>
    </lineage>
</organism>
<dbReference type="RefSeq" id="WP_284078288.1">
    <property type="nucleotide sequence ID" value="NZ_JAVLSM010000007.1"/>
</dbReference>
<comment type="caution">
    <text evidence="1">The sequence shown here is derived from an EMBL/GenBank/DDBJ whole genome shotgun (WGS) entry which is preliminary data.</text>
</comment>
<reference evidence="1" key="1">
    <citation type="submission" date="2023-02" db="EMBL/GenBank/DDBJ databases">
        <title>Description of Herbaspirillum huttiense subsp. nephrolepsisexaltata and Herbaspirillum huttiense subsp. lycopersicon.</title>
        <authorList>
            <person name="Poudel M."/>
            <person name="Sharma A."/>
            <person name="Goss E."/>
            <person name="Tapia J.H."/>
            <person name="Harmon C.M."/>
            <person name="Jones J.B."/>
        </authorList>
    </citation>
    <scope>NUCLEOTIDE SEQUENCE</scope>
    <source>
        <strain evidence="1">NC40101</strain>
    </source>
</reference>
<name>A0AAE4GAY7_9BURK</name>